<dbReference type="Proteomes" id="UP000002051">
    <property type="component" value="Chromosome 5"/>
</dbReference>
<accession>G7K8K2</accession>
<evidence type="ECO:0000313" key="2">
    <source>
        <dbReference type="EnsemblPlants" id="AET00503"/>
    </source>
</evidence>
<keyword evidence="3" id="KW-1185">Reference proteome</keyword>
<sequence length="115" mass="13399">MGSGWVTIYPLPIPYPCFGIGENPYPYPNPVKTGKIRQIEFGSEVLDDKLIRKVEKDVKYSVKSVYMLCMEGLVDISHLQRPCFWSDIWHLNIPPKLKNLVWQMCRRCLPTRVCL</sequence>
<dbReference type="EnsemblPlants" id="AET00503">
    <property type="protein sequence ID" value="AET00503"/>
    <property type="gene ID" value="MTR_5g092780"/>
</dbReference>
<gene>
    <name evidence="1" type="ordered locus">MTR_5g092780</name>
</gene>
<evidence type="ECO:0000313" key="1">
    <source>
        <dbReference type="EMBL" id="AET00503.1"/>
    </source>
</evidence>
<dbReference type="HOGENOM" id="CLU_2112528_0_0_1"/>
<name>G7K8K2_MEDTR</name>
<reference evidence="2" key="3">
    <citation type="submission" date="2015-04" db="UniProtKB">
        <authorList>
            <consortium name="EnsemblPlants"/>
        </authorList>
    </citation>
    <scope>IDENTIFICATION</scope>
    <source>
        <strain evidence="2">cv. Jemalong A17</strain>
    </source>
</reference>
<dbReference type="AlphaFoldDB" id="G7K8K2"/>
<organism evidence="1 3">
    <name type="scientific">Medicago truncatula</name>
    <name type="common">Barrel medic</name>
    <name type="synonym">Medicago tribuloides</name>
    <dbReference type="NCBI Taxonomy" id="3880"/>
    <lineage>
        <taxon>Eukaryota</taxon>
        <taxon>Viridiplantae</taxon>
        <taxon>Streptophyta</taxon>
        <taxon>Embryophyta</taxon>
        <taxon>Tracheophyta</taxon>
        <taxon>Spermatophyta</taxon>
        <taxon>Magnoliopsida</taxon>
        <taxon>eudicotyledons</taxon>
        <taxon>Gunneridae</taxon>
        <taxon>Pentapetalae</taxon>
        <taxon>rosids</taxon>
        <taxon>fabids</taxon>
        <taxon>Fabales</taxon>
        <taxon>Fabaceae</taxon>
        <taxon>Papilionoideae</taxon>
        <taxon>50 kb inversion clade</taxon>
        <taxon>NPAAA clade</taxon>
        <taxon>Hologalegina</taxon>
        <taxon>IRL clade</taxon>
        <taxon>Trifolieae</taxon>
        <taxon>Medicago</taxon>
    </lineage>
</organism>
<dbReference type="PaxDb" id="3880-AET00503"/>
<dbReference type="EMBL" id="CM001221">
    <property type="protein sequence ID" value="AET00503.1"/>
    <property type="molecule type" value="Genomic_DNA"/>
</dbReference>
<reference evidence="1 3" key="1">
    <citation type="journal article" date="2011" name="Nature">
        <title>The Medicago genome provides insight into the evolution of rhizobial symbioses.</title>
        <authorList>
            <person name="Young N.D."/>
            <person name="Debelle F."/>
            <person name="Oldroyd G.E."/>
            <person name="Geurts R."/>
            <person name="Cannon S.B."/>
            <person name="Udvardi M.K."/>
            <person name="Benedito V.A."/>
            <person name="Mayer K.F."/>
            <person name="Gouzy J."/>
            <person name="Schoof H."/>
            <person name="Van de Peer Y."/>
            <person name="Proost S."/>
            <person name="Cook D.R."/>
            <person name="Meyers B.C."/>
            <person name="Spannagl M."/>
            <person name="Cheung F."/>
            <person name="De Mita S."/>
            <person name="Krishnakumar V."/>
            <person name="Gundlach H."/>
            <person name="Zhou S."/>
            <person name="Mudge J."/>
            <person name="Bharti A.K."/>
            <person name="Murray J.D."/>
            <person name="Naoumkina M.A."/>
            <person name="Rosen B."/>
            <person name="Silverstein K.A."/>
            <person name="Tang H."/>
            <person name="Rombauts S."/>
            <person name="Zhao P.X."/>
            <person name="Zhou P."/>
            <person name="Barbe V."/>
            <person name="Bardou P."/>
            <person name="Bechner M."/>
            <person name="Bellec A."/>
            <person name="Berger A."/>
            <person name="Berges H."/>
            <person name="Bidwell S."/>
            <person name="Bisseling T."/>
            <person name="Choisne N."/>
            <person name="Couloux A."/>
            <person name="Denny R."/>
            <person name="Deshpande S."/>
            <person name="Dai X."/>
            <person name="Doyle J.J."/>
            <person name="Dudez A.M."/>
            <person name="Farmer A.D."/>
            <person name="Fouteau S."/>
            <person name="Franken C."/>
            <person name="Gibelin C."/>
            <person name="Gish J."/>
            <person name="Goldstein S."/>
            <person name="Gonzalez A.J."/>
            <person name="Green P.J."/>
            <person name="Hallab A."/>
            <person name="Hartog M."/>
            <person name="Hua A."/>
            <person name="Humphray S.J."/>
            <person name="Jeong D.H."/>
            <person name="Jing Y."/>
            <person name="Jocker A."/>
            <person name="Kenton S.M."/>
            <person name="Kim D.J."/>
            <person name="Klee K."/>
            <person name="Lai H."/>
            <person name="Lang C."/>
            <person name="Lin S."/>
            <person name="Macmil S.L."/>
            <person name="Magdelenat G."/>
            <person name="Matthews L."/>
            <person name="McCorrison J."/>
            <person name="Monaghan E.L."/>
            <person name="Mun J.H."/>
            <person name="Najar F.Z."/>
            <person name="Nicholson C."/>
            <person name="Noirot C."/>
            <person name="O'Bleness M."/>
            <person name="Paule C.R."/>
            <person name="Poulain J."/>
            <person name="Prion F."/>
            <person name="Qin B."/>
            <person name="Qu C."/>
            <person name="Retzel E.F."/>
            <person name="Riddle C."/>
            <person name="Sallet E."/>
            <person name="Samain S."/>
            <person name="Samson N."/>
            <person name="Sanders I."/>
            <person name="Saurat O."/>
            <person name="Scarpelli C."/>
            <person name="Schiex T."/>
            <person name="Segurens B."/>
            <person name="Severin A.J."/>
            <person name="Sherrier D.J."/>
            <person name="Shi R."/>
            <person name="Sims S."/>
            <person name="Singer S.R."/>
            <person name="Sinharoy S."/>
            <person name="Sterck L."/>
            <person name="Viollet A."/>
            <person name="Wang B.B."/>
            <person name="Wang K."/>
            <person name="Wang M."/>
            <person name="Wang X."/>
            <person name="Warfsmann J."/>
            <person name="Weissenbach J."/>
            <person name="White D.D."/>
            <person name="White J.D."/>
            <person name="Wiley G.B."/>
            <person name="Wincker P."/>
            <person name="Xing Y."/>
            <person name="Yang L."/>
            <person name="Yao Z."/>
            <person name="Ying F."/>
            <person name="Zhai J."/>
            <person name="Zhou L."/>
            <person name="Zuber A."/>
            <person name="Denarie J."/>
            <person name="Dixon R.A."/>
            <person name="May G.D."/>
            <person name="Schwartz D.C."/>
            <person name="Rogers J."/>
            <person name="Quetier F."/>
            <person name="Town C.D."/>
            <person name="Roe B.A."/>
        </authorList>
    </citation>
    <scope>NUCLEOTIDE SEQUENCE [LARGE SCALE GENOMIC DNA]</scope>
    <source>
        <strain evidence="1">A17</strain>
        <strain evidence="2 3">cv. Jemalong A17</strain>
    </source>
</reference>
<evidence type="ECO:0000313" key="3">
    <source>
        <dbReference type="Proteomes" id="UP000002051"/>
    </source>
</evidence>
<reference evidence="1 3" key="2">
    <citation type="journal article" date="2014" name="BMC Genomics">
        <title>An improved genome release (version Mt4.0) for the model legume Medicago truncatula.</title>
        <authorList>
            <person name="Tang H."/>
            <person name="Krishnakumar V."/>
            <person name="Bidwell S."/>
            <person name="Rosen B."/>
            <person name="Chan A."/>
            <person name="Zhou S."/>
            <person name="Gentzbittel L."/>
            <person name="Childs K.L."/>
            <person name="Yandell M."/>
            <person name="Gundlach H."/>
            <person name="Mayer K.F."/>
            <person name="Schwartz D.C."/>
            <person name="Town C.D."/>
        </authorList>
    </citation>
    <scope>GENOME REANNOTATION</scope>
    <source>
        <strain evidence="2 3">cv. Jemalong A17</strain>
    </source>
</reference>
<proteinExistence type="predicted"/>
<protein>
    <submittedName>
        <fullName evidence="1 2">Uncharacterized protein</fullName>
    </submittedName>
</protein>